<dbReference type="InterPro" id="IPR001810">
    <property type="entry name" value="F-box_dom"/>
</dbReference>
<accession>A0A8H7XQF8</accession>
<organism evidence="2">
    <name type="scientific">Psilocybe cubensis</name>
    <name type="common">Psychedelic mushroom</name>
    <name type="synonym">Stropharia cubensis</name>
    <dbReference type="NCBI Taxonomy" id="181762"/>
    <lineage>
        <taxon>Eukaryota</taxon>
        <taxon>Fungi</taxon>
        <taxon>Dikarya</taxon>
        <taxon>Basidiomycota</taxon>
        <taxon>Agaricomycotina</taxon>
        <taxon>Agaricomycetes</taxon>
        <taxon>Agaricomycetidae</taxon>
        <taxon>Agaricales</taxon>
        <taxon>Agaricineae</taxon>
        <taxon>Strophariaceae</taxon>
        <taxon>Psilocybe</taxon>
    </lineage>
</organism>
<dbReference type="Pfam" id="PF12937">
    <property type="entry name" value="F-box-like"/>
    <property type="match status" value="1"/>
</dbReference>
<evidence type="ECO:0000313" key="2">
    <source>
        <dbReference type="EMBL" id="KAG5164161.1"/>
    </source>
</evidence>
<reference evidence="2" key="1">
    <citation type="submission" date="2021-02" db="EMBL/GenBank/DDBJ databases">
        <title>Psilocybe cubensis genome.</title>
        <authorList>
            <person name="Mckernan K.J."/>
            <person name="Crawford S."/>
            <person name="Trippe A."/>
            <person name="Kane L.T."/>
            <person name="Mclaughlin S."/>
        </authorList>
    </citation>
    <scope>NUCLEOTIDE SEQUENCE [LARGE SCALE GENOMIC DNA]</scope>
    <source>
        <strain evidence="2">MGC-MH-2018</strain>
    </source>
</reference>
<sequence>MTFEESYTYPGMQMFESKCMLDGDKETSYSPIYRLDFDVLGYIFSMNTEMGALQLALGEGKQNSTFLPLNILRSCSQVCRQWRQLACGSSTLWGRVIQVDLLTQREAYWRDCVMRRTGDAPLCISGVIDGRVEACRLFLHDLLRRQWWRIRVFDVQISHHSKFDGDTWRVLQRPSPMLQVFKVVPRCWDDYIFLALEETTGRLFADSAPSLKEFAFPEAPELYISLQAPWMKHVSTLVLFGGFLSSDMIDALEDMGDHLEYLELKDGFMKPLVQPRQRVSLPHLRRLSVTNRLQICVFLLHYLIPAPGCSLFLSTHRNTHIYRNISPKDISDINTQIWRYADNFLSVHDAFVDTLRLAYNSRSFSFTLSHGHAPIATGSFISPGRRESPEFSVNIVAGFRLPKQTSRIFLDAIKLSPRTTIVTFDFTPSKVDPMDEENLRPTMVIPYLSSMTTLATSEYGFELLLLEERNACHLPCFIEDIFPSLHTFTLKYNGPLENRPTFEICILSFLKARIITGRPLPTLDVSDFALEKLWIRSRGREIKNWKYLEDIPGLKVILHSRRSIYGVVANFRNDGEWEEFYVCGSGEPNRLVS</sequence>
<dbReference type="AlphaFoldDB" id="A0A8H7XQF8"/>
<name>A0A8H7XQF8_PSICU</name>
<dbReference type="Gene3D" id="1.20.1280.50">
    <property type="match status" value="1"/>
</dbReference>
<feature type="domain" description="F-box" evidence="1">
    <location>
        <begin position="66"/>
        <end position="96"/>
    </location>
</feature>
<dbReference type="EMBL" id="JAFIQS010000012">
    <property type="protein sequence ID" value="KAG5164161.1"/>
    <property type="molecule type" value="Genomic_DNA"/>
</dbReference>
<proteinExistence type="predicted"/>
<gene>
    <name evidence="2" type="ORF">JR316_010655</name>
</gene>
<evidence type="ECO:0000259" key="1">
    <source>
        <dbReference type="Pfam" id="PF12937"/>
    </source>
</evidence>
<comment type="caution">
    <text evidence="2">The sequence shown here is derived from an EMBL/GenBank/DDBJ whole genome shotgun (WGS) entry which is preliminary data.</text>
</comment>
<protein>
    <recommendedName>
        <fullName evidence="1">F-box domain-containing protein</fullName>
    </recommendedName>
</protein>